<feature type="domain" description="DNL-type" evidence="5">
    <location>
        <begin position="83"/>
        <end position="176"/>
    </location>
</feature>
<evidence type="ECO:0000256" key="2">
    <source>
        <dbReference type="ARBA" id="ARBA00022771"/>
    </source>
</evidence>
<dbReference type="Proteomes" id="UP000694888">
    <property type="component" value="Unplaced"/>
</dbReference>
<evidence type="ECO:0000256" key="1">
    <source>
        <dbReference type="ARBA" id="ARBA00022723"/>
    </source>
</evidence>
<keyword evidence="2 4" id="KW-0863">Zinc-finger</keyword>
<dbReference type="Pfam" id="PF05180">
    <property type="entry name" value="zf-DNL"/>
    <property type="match status" value="1"/>
</dbReference>
<organism evidence="6 7">
    <name type="scientific">Aplysia californica</name>
    <name type="common">California sea hare</name>
    <dbReference type="NCBI Taxonomy" id="6500"/>
    <lineage>
        <taxon>Eukaryota</taxon>
        <taxon>Metazoa</taxon>
        <taxon>Spiralia</taxon>
        <taxon>Lophotrochozoa</taxon>
        <taxon>Mollusca</taxon>
        <taxon>Gastropoda</taxon>
        <taxon>Heterobranchia</taxon>
        <taxon>Euthyneura</taxon>
        <taxon>Tectipleura</taxon>
        <taxon>Aplysiida</taxon>
        <taxon>Aplysioidea</taxon>
        <taxon>Aplysiidae</taxon>
        <taxon>Aplysia</taxon>
    </lineage>
</organism>
<name>A0ABM0K323_APLCA</name>
<keyword evidence="3" id="KW-0862">Zinc</keyword>
<evidence type="ECO:0000313" key="7">
    <source>
        <dbReference type="RefSeq" id="XP_005107608.1"/>
    </source>
</evidence>
<dbReference type="PROSITE" id="PS51501">
    <property type="entry name" value="ZF_DNL"/>
    <property type="match status" value="1"/>
</dbReference>
<gene>
    <name evidence="7" type="primary">LOC101848314</name>
</gene>
<dbReference type="RefSeq" id="XP_005107608.1">
    <property type="nucleotide sequence ID" value="XM_005107551.3"/>
</dbReference>
<keyword evidence="1" id="KW-0479">Metal-binding</keyword>
<keyword evidence="6" id="KW-1185">Reference proteome</keyword>
<protein>
    <submittedName>
        <fullName evidence="7">DNL-type zinc finger protein</fullName>
    </submittedName>
</protein>
<dbReference type="PANTHER" id="PTHR20922:SF13">
    <property type="entry name" value="DNL-TYPE ZINC FINGER PROTEIN"/>
    <property type="match status" value="1"/>
</dbReference>
<evidence type="ECO:0000256" key="3">
    <source>
        <dbReference type="ARBA" id="ARBA00022833"/>
    </source>
</evidence>
<evidence type="ECO:0000313" key="6">
    <source>
        <dbReference type="Proteomes" id="UP000694888"/>
    </source>
</evidence>
<dbReference type="PANTHER" id="PTHR20922">
    <property type="entry name" value="DNL-TYPE ZINC FINGER PROTEIN"/>
    <property type="match status" value="1"/>
</dbReference>
<proteinExistence type="predicted"/>
<dbReference type="InterPro" id="IPR007853">
    <property type="entry name" value="Znf_DNL-typ"/>
</dbReference>
<dbReference type="GeneID" id="101848314"/>
<evidence type="ECO:0000259" key="5">
    <source>
        <dbReference type="PROSITE" id="PS51501"/>
    </source>
</evidence>
<sequence>MSVFWQVSRHVYHQCARTSASLSRFVGSRQYYTHGINPVASQIFLKKRAKLVAEAVSANRTRLFSTSWRHLVSSSDGKKRVGAITPRLAVSYKCNICGNRNTQAFSKKAYEEGVVIVKCETCQSNHLMADNLGWFKDVNKRNIEEILAAKGEEVKKLSSFDIPREILEKLDSTKEE</sequence>
<reference evidence="7" key="1">
    <citation type="submission" date="2025-08" db="UniProtKB">
        <authorList>
            <consortium name="RefSeq"/>
        </authorList>
    </citation>
    <scope>IDENTIFICATION</scope>
</reference>
<accession>A0ABM0K323</accession>
<dbReference type="InterPro" id="IPR024158">
    <property type="entry name" value="Mt_import_TIM15"/>
</dbReference>
<evidence type="ECO:0000256" key="4">
    <source>
        <dbReference type="PROSITE-ProRule" id="PRU00834"/>
    </source>
</evidence>